<evidence type="ECO:0000313" key="3">
    <source>
        <dbReference type="Proteomes" id="UP000602124"/>
    </source>
</evidence>
<keyword evidence="1" id="KW-0732">Signal</keyword>
<sequence length="406" mass="44648">MTGMPSKIAVLPILLIMSGGVVQAAPEDDYVALMTALEIDKACIALKYMEFTAVRGIAQRYLESTSQHVQSLDGRLSPADYDAWRVGLDEQARTAATAAGCTQAAMSHVLTAKAAASDQLYQGLLLAFHFDSLSDFDRIPLDGHKKQTAMGYEAYLRQLYGQSFDAFAQRQRDAVVQMIPVEDPGLSTWSWSPDAEQHAGTLWDLQIRAAAAMSAVQFEVTAEANGYFVRPYFVTEVMVVPSLVRPEIEGSLPIIRGPSYQLIKDGDELVELYSVAAMLPDRRIGLLFYGDTATKHMQSPTVRLYVPQQPYPDGTSGITAFNNASFRDNALVFEGNWASDGCMGAPCYDFPVEATDALVADPAGTYAELFVSFTPNDQPPPFDETGRERFDSQWMLWWADSVGAQR</sequence>
<dbReference type="EMBL" id="JAEKMH010000002">
    <property type="protein sequence ID" value="MBJ3785610.1"/>
    <property type="molecule type" value="Genomic_DNA"/>
</dbReference>
<reference evidence="2" key="1">
    <citation type="submission" date="2020-12" db="EMBL/GenBank/DDBJ databases">
        <title>Devosia sp. MSA67 isolated from Mo River.</title>
        <authorList>
            <person name="Ma F."/>
            <person name="Zi Z."/>
        </authorList>
    </citation>
    <scope>NUCLEOTIDE SEQUENCE</scope>
    <source>
        <strain evidence="2">MSA67</strain>
    </source>
</reference>
<dbReference type="RefSeq" id="WP_198876778.1">
    <property type="nucleotide sequence ID" value="NZ_JAEKMH010000002.1"/>
</dbReference>
<name>A0A934MLX6_9HYPH</name>
<feature type="signal peptide" evidence="1">
    <location>
        <begin position="1"/>
        <end position="24"/>
    </location>
</feature>
<accession>A0A934MLX6</accession>
<proteinExistence type="predicted"/>
<comment type="caution">
    <text evidence="2">The sequence shown here is derived from an EMBL/GenBank/DDBJ whole genome shotgun (WGS) entry which is preliminary data.</text>
</comment>
<organism evidence="2 3">
    <name type="scientific">Devosia sediminis</name>
    <dbReference type="NCBI Taxonomy" id="2798801"/>
    <lineage>
        <taxon>Bacteria</taxon>
        <taxon>Pseudomonadati</taxon>
        <taxon>Pseudomonadota</taxon>
        <taxon>Alphaproteobacteria</taxon>
        <taxon>Hyphomicrobiales</taxon>
        <taxon>Devosiaceae</taxon>
        <taxon>Devosia</taxon>
    </lineage>
</organism>
<feature type="chain" id="PRO_5037818108" evidence="1">
    <location>
        <begin position="25"/>
        <end position="406"/>
    </location>
</feature>
<dbReference type="AlphaFoldDB" id="A0A934MLX6"/>
<keyword evidence="3" id="KW-1185">Reference proteome</keyword>
<evidence type="ECO:0000313" key="2">
    <source>
        <dbReference type="EMBL" id="MBJ3785610.1"/>
    </source>
</evidence>
<evidence type="ECO:0000256" key="1">
    <source>
        <dbReference type="SAM" id="SignalP"/>
    </source>
</evidence>
<protein>
    <submittedName>
        <fullName evidence="2">Uncharacterized protein</fullName>
    </submittedName>
</protein>
<dbReference type="Proteomes" id="UP000602124">
    <property type="component" value="Unassembled WGS sequence"/>
</dbReference>
<gene>
    <name evidence="2" type="ORF">JEQ47_12845</name>
</gene>